<accession>A0A366E781</accession>
<dbReference type="EMBL" id="QNRI01000005">
    <property type="protein sequence ID" value="RBO98233.1"/>
    <property type="molecule type" value="Genomic_DNA"/>
</dbReference>
<dbReference type="OrthoDB" id="7182479at2"/>
<dbReference type="Proteomes" id="UP000252254">
    <property type="component" value="Unassembled WGS sequence"/>
</dbReference>
<comment type="caution">
    <text evidence="1">The sequence shown here is derived from an EMBL/GenBank/DDBJ whole genome shotgun (WGS) entry which is preliminary data.</text>
</comment>
<sequence>MVLIFRNYFTIVAASVSDITAAQAPSPSAMDEDEHASVQVMKKLSNKLNGFSTSYRSDEEQVDHALEEIKRFMDRRAQAGATEANKNFATVLPKMSSHLVEAKENVAFYRMLLAQEERTRKKILGTVEI</sequence>
<evidence type="ECO:0000313" key="1">
    <source>
        <dbReference type="EMBL" id="RBO98233.1"/>
    </source>
</evidence>
<evidence type="ECO:0000313" key="2">
    <source>
        <dbReference type="Proteomes" id="UP000252254"/>
    </source>
</evidence>
<protein>
    <submittedName>
        <fullName evidence="1">Uncharacterized protein</fullName>
    </submittedName>
</protein>
<name>A0A366E781_9BACI</name>
<keyword evidence="2" id="KW-1185">Reference proteome</keyword>
<reference evidence="1 2" key="1">
    <citation type="submission" date="2018-06" db="EMBL/GenBank/DDBJ databases">
        <title>Genomic Encyclopedia of Type Strains, Phase IV (KMG-IV): sequencing the most valuable type-strain genomes for metagenomic binning, comparative biology and taxonomic classification.</title>
        <authorList>
            <person name="Goeker M."/>
        </authorList>
    </citation>
    <scope>NUCLEOTIDE SEQUENCE [LARGE SCALE GENOMIC DNA]</scope>
    <source>
        <strain evidence="1 2">DSM 15140</strain>
    </source>
</reference>
<gene>
    <name evidence="1" type="ORF">DES48_10583</name>
</gene>
<proteinExistence type="predicted"/>
<organism evidence="1 2">
    <name type="scientific">Paraliobacillus ryukyuensis</name>
    <dbReference type="NCBI Taxonomy" id="200904"/>
    <lineage>
        <taxon>Bacteria</taxon>
        <taxon>Bacillati</taxon>
        <taxon>Bacillota</taxon>
        <taxon>Bacilli</taxon>
        <taxon>Bacillales</taxon>
        <taxon>Bacillaceae</taxon>
        <taxon>Paraliobacillus</taxon>
    </lineage>
</organism>
<dbReference type="STRING" id="200904.GCA_900168775_00196"/>
<dbReference type="RefSeq" id="WP_113868636.1">
    <property type="nucleotide sequence ID" value="NZ_BAABQN010000005.1"/>
</dbReference>
<dbReference type="AlphaFoldDB" id="A0A366E781"/>